<evidence type="ECO:0000313" key="6">
    <source>
        <dbReference type="Proteomes" id="UP000306409"/>
    </source>
</evidence>
<evidence type="ECO:0000256" key="1">
    <source>
        <dbReference type="ARBA" id="ARBA00007228"/>
    </source>
</evidence>
<dbReference type="GO" id="GO:0005829">
    <property type="term" value="C:cytosol"/>
    <property type="evidence" value="ECO:0007669"/>
    <property type="project" value="TreeGrafter"/>
</dbReference>
<gene>
    <name evidence="5" type="primary">rlmB</name>
    <name evidence="5" type="ORF">EHE19_001380</name>
</gene>
<dbReference type="GO" id="GO:0003723">
    <property type="term" value="F:RNA binding"/>
    <property type="evidence" value="ECO:0007669"/>
    <property type="project" value="InterPro"/>
</dbReference>
<reference evidence="5 6" key="1">
    <citation type="submission" date="2020-09" db="EMBL/GenBank/DDBJ databases">
        <title>Characterization and genome sequencing of Ruminiclostridium sp. nov. MA18.</title>
        <authorList>
            <person name="Rettenmaier R."/>
            <person name="Kowollik M.-L."/>
            <person name="Liebl W."/>
            <person name="Zverlov V."/>
        </authorList>
    </citation>
    <scope>NUCLEOTIDE SEQUENCE [LARGE SCALE GENOMIC DNA]</scope>
    <source>
        <strain evidence="5 6">MA18</strain>
    </source>
</reference>
<sequence length="270" mass="29343">MQSLYSGELKYDYKPDLAAQEEVVGEIDKIEGRNPIMEALKANRTINKIFVSKGEREGSIRQIIAMAREKKIIITEVDHNVIESMASTKAHQGIIAFVAVKEYVEVDDILMIAQDKGQPPFIIILDEIADPHNFGAILRTANAVGAHGVIIPKRRAIGLTSAVSKASAGAIEYVPVARVTNIAQTIEYLKKNNVWVVGTDSTGEKAFYDSDLKGAIALVVGSEGEGMGKLVREKCDFVVNIPMQGEISSLNASVAAAIVMYEILKQRGKS</sequence>
<dbReference type="InterPro" id="IPR004441">
    <property type="entry name" value="rRNA_MeTrfase_TrmH"/>
</dbReference>
<protein>
    <submittedName>
        <fullName evidence="5">23S rRNA (Guanosine(2251)-2'-O)-methyltransferase RlmB</fullName>
    </submittedName>
</protein>
<dbReference type="Pfam" id="PF00588">
    <property type="entry name" value="SpoU_methylase"/>
    <property type="match status" value="1"/>
</dbReference>
<evidence type="ECO:0000256" key="2">
    <source>
        <dbReference type="ARBA" id="ARBA00022603"/>
    </source>
</evidence>
<evidence type="ECO:0000313" key="5">
    <source>
        <dbReference type="EMBL" id="QNU68696.1"/>
    </source>
</evidence>
<keyword evidence="6" id="KW-1185">Reference proteome</keyword>
<accession>A0A7H1VTI4</accession>
<dbReference type="NCBIfam" id="TIGR00186">
    <property type="entry name" value="rRNA_methyl_3"/>
    <property type="match status" value="1"/>
</dbReference>
<dbReference type="GO" id="GO:0006396">
    <property type="term" value="P:RNA processing"/>
    <property type="evidence" value="ECO:0007669"/>
    <property type="project" value="InterPro"/>
</dbReference>
<dbReference type="InterPro" id="IPR013123">
    <property type="entry name" value="SpoU_subst-bd"/>
</dbReference>
<organism evidence="5 6">
    <name type="scientific">Ruminiclostridium herbifermentans</name>
    <dbReference type="NCBI Taxonomy" id="2488810"/>
    <lineage>
        <taxon>Bacteria</taxon>
        <taxon>Bacillati</taxon>
        <taxon>Bacillota</taxon>
        <taxon>Clostridia</taxon>
        <taxon>Eubacteriales</taxon>
        <taxon>Oscillospiraceae</taxon>
        <taxon>Ruminiclostridium</taxon>
    </lineage>
</organism>
<evidence type="ECO:0000259" key="4">
    <source>
        <dbReference type="SMART" id="SM00967"/>
    </source>
</evidence>
<dbReference type="AlphaFoldDB" id="A0A7H1VTI4"/>
<dbReference type="InterPro" id="IPR029064">
    <property type="entry name" value="Ribosomal_eL30-like_sf"/>
</dbReference>
<dbReference type="FunFam" id="3.40.1280.10:FF:000008">
    <property type="entry name" value="Group 3 RNA methyltransferase TrmH"/>
    <property type="match status" value="1"/>
</dbReference>
<dbReference type="CDD" id="cd18103">
    <property type="entry name" value="SpoU-like_RlmB"/>
    <property type="match status" value="1"/>
</dbReference>
<dbReference type="SMART" id="SM00967">
    <property type="entry name" value="SpoU_sub_bind"/>
    <property type="match status" value="1"/>
</dbReference>
<dbReference type="PANTHER" id="PTHR46429:SF1">
    <property type="entry name" value="23S RRNA (GUANOSINE-2'-O-)-METHYLTRANSFERASE RLMB"/>
    <property type="match status" value="1"/>
</dbReference>
<dbReference type="SUPFAM" id="SSF75217">
    <property type="entry name" value="alpha/beta knot"/>
    <property type="match status" value="1"/>
</dbReference>
<dbReference type="Pfam" id="PF08032">
    <property type="entry name" value="SpoU_sub_bind"/>
    <property type="match status" value="1"/>
</dbReference>
<name>A0A7H1VTI4_9FIRM</name>
<comment type="similarity">
    <text evidence="1">Belongs to the class IV-like SAM-binding methyltransferase superfamily. RNA methyltransferase TrmH family.</text>
</comment>
<dbReference type="SUPFAM" id="SSF55315">
    <property type="entry name" value="L30e-like"/>
    <property type="match status" value="1"/>
</dbReference>
<proteinExistence type="inferred from homology"/>
<feature type="domain" description="RNA 2-O ribose methyltransferase substrate binding" evidence="4">
    <location>
        <begin position="29"/>
        <end position="104"/>
    </location>
</feature>
<dbReference type="InterPro" id="IPR029028">
    <property type="entry name" value="Alpha/beta_knot_MTases"/>
</dbReference>
<dbReference type="EMBL" id="CP061336">
    <property type="protein sequence ID" value="QNU68696.1"/>
    <property type="molecule type" value="Genomic_DNA"/>
</dbReference>
<dbReference type="Proteomes" id="UP000306409">
    <property type="component" value="Chromosome"/>
</dbReference>
<dbReference type="KEGG" id="rher:EHE19_001380"/>
<keyword evidence="3 5" id="KW-0808">Transferase</keyword>
<dbReference type="GO" id="GO:0008173">
    <property type="term" value="F:RNA methyltransferase activity"/>
    <property type="evidence" value="ECO:0007669"/>
    <property type="project" value="InterPro"/>
</dbReference>
<dbReference type="GO" id="GO:0032259">
    <property type="term" value="P:methylation"/>
    <property type="evidence" value="ECO:0007669"/>
    <property type="project" value="UniProtKB-KW"/>
</dbReference>
<keyword evidence="2 5" id="KW-0489">Methyltransferase</keyword>
<dbReference type="PANTHER" id="PTHR46429">
    <property type="entry name" value="23S RRNA (GUANOSINE-2'-O-)-METHYLTRANSFERASE RLMB"/>
    <property type="match status" value="1"/>
</dbReference>
<dbReference type="InterPro" id="IPR029026">
    <property type="entry name" value="tRNA_m1G_MTases_N"/>
</dbReference>
<evidence type="ECO:0000256" key="3">
    <source>
        <dbReference type="ARBA" id="ARBA00022679"/>
    </source>
</evidence>
<dbReference type="Gene3D" id="3.40.1280.10">
    <property type="match status" value="1"/>
</dbReference>
<dbReference type="Gene3D" id="3.30.1330.30">
    <property type="match status" value="1"/>
</dbReference>
<dbReference type="InterPro" id="IPR001537">
    <property type="entry name" value="SpoU_MeTrfase"/>
</dbReference>